<dbReference type="GO" id="GO:0016787">
    <property type="term" value="F:hydrolase activity"/>
    <property type="evidence" value="ECO:0007669"/>
    <property type="project" value="UniProtKB-KW"/>
</dbReference>
<evidence type="ECO:0000256" key="1">
    <source>
        <dbReference type="ARBA" id="ARBA00023239"/>
    </source>
</evidence>
<dbReference type="InterPro" id="IPR013974">
    <property type="entry name" value="SAF"/>
</dbReference>
<keyword evidence="1" id="KW-0456">Lyase</keyword>
<feature type="domain" description="SAF" evidence="2">
    <location>
        <begin position="11"/>
        <end position="87"/>
    </location>
</feature>
<keyword evidence="4" id="KW-1185">Reference proteome</keyword>
<proteinExistence type="predicted"/>
<dbReference type="EMBL" id="JARBCY010000036">
    <property type="protein sequence ID" value="MEF3318201.1"/>
    <property type="molecule type" value="Genomic_DNA"/>
</dbReference>
<dbReference type="InterPro" id="IPR052172">
    <property type="entry name" value="UxaA_altronate/galactarate_dh"/>
</dbReference>
<accession>A0ABU7XCY0</accession>
<dbReference type="Proteomes" id="UP001328425">
    <property type="component" value="Unassembled WGS sequence"/>
</dbReference>
<name>A0ABU7XCY0_9FIRM</name>
<reference evidence="3 4" key="1">
    <citation type="submission" date="2022-11" db="EMBL/GenBank/DDBJ databases">
        <title>The First Case of Preauricular Fistular Abscess Caused by Peptoniphilus grossensis.</title>
        <authorList>
            <person name="Byun J.-H."/>
        </authorList>
    </citation>
    <scope>NUCLEOTIDE SEQUENCE [LARGE SCALE GENOMIC DNA]</scope>
    <source>
        <strain evidence="3 4">GYB008</strain>
    </source>
</reference>
<dbReference type="RefSeq" id="WP_332087332.1">
    <property type="nucleotide sequence ID" value="NZ_JARBCY010000036.1"/>
</dbReference>
<protein>
    <submittedName>
        <fullName evidence="3">UxaA family hydrolase</fullName>
    </submittedName>
</protein>
<organism evidence="3 4">
    <name type="scientific">Peptoniphilus grossensis</name>
    <dbReference type="NCBI Taxonomy" id="1465756"/>
    <lineage>
        <taxon>Bacteria</taxon>
        <taxon>Bacillati</taxon>
        <taxon>Bacillota</taxon>
        <taxon>Tissierellia</taxon>
        <taxon>Tissierellales</taxon>
        <taxon>Peptoniphilaceae</taxon>
        <taxon>Peptoniphilus</taxon>
    </lineage>
</organism>
<evidence type="ECO:0000259" key="2">
    <source>
        <dbReference type="SMART" id="SM00858"/>
    </source>
</evidence>
<keyword evidence="3" id="KW-0378">Hydrolase</keyword>
<dbReference type="PANTHER" id="PTHR30536:SF5">
    <property type="entry name" value="ALTRONATE DEHYDRATASE"/>
    <property type="match status" value="1"/>
</dbReference>
<sequence length="97" mass="11115">MINALKISEKDNVVVVIENIKKDDIVDYKDLDGTEKTLKALTDTKIYHKIADRDIKKGENIVKYGEHIGIAIKDIKKGEHVHTENTEGQREDLKEKE</sequence>
<dbReference type="Pfam" id="PF08666">
    <property type="entry name" value="SAF"/>
    <property type="match status" value="1"/>
</dbReference>
<evidence type="ECO:0000313" key="3">
    <source>
        <dbReference type="EMBL" id="MEF3318201.1"/>
    </source>
</evidence>
<dbReference type="InterPro" id="IPR044144">
    <property type="entry name" value="SAF_UxaA/GarD"/>
</dbReference>
<evidence type="ECO:0000313" key="4">
    <source>
        <dbReference type="Proteomes" id="UP001328425"/>
    </source>
</evidence>
<dbReference type="Gene3D" id="2.30.130.110">
    <property type="match status" value="1"/>
</dbReference>
<comment type="caution">
    <text evidence="3">The sequence shown here is derived from an EMBL/GenBank/DDBJ whole genome shotgun (WGS) entry which is preliminary data.</text>
</comment>
<dbReference type="CDD" id="cd11613">
    <property type="entry name" value="SAF_AH_GD"/>
    <property type="match status" value="1"/>
</dbReference>
<dbReference type="SMART" id="SM00858">
    <property type="entry name" value="SAF"/>
    <property type="match status" value="1"/>
</dbReference>
<dbReference type="PANTHER" id="PTHR30536">
    <property type="entry name" value="ALTRONATE/GALACTARATE DEHYDRATASE"/>
    <property type="match status" value="1"/>
</dbReference>
<gene>
    <name evidence="3" type="ORF">PV361_05745</name>
</gene>